<dbReference type="InterPro" id="IPR049453">
    <property type="entry name" value="Memb_transporter_dom"/>
</dbReference>
<evidence type="ECO:0000259" key="6">
    <source>
        <dbReference type="Pfam" id="PF13515"/>
    </source>
</evidence>
<organism evidence="7 8">
    <name type="scientific">Mycolicibacterium cosmeticum</name>
    <dbReference type="NCBI Taxonomy" id="258533"/>
    <lineage>
        <taxon>Bacteria</taxon>
        <taxon>Bacillati</taxon>
        <taxon>Actinomycetota</taxon>
        <taxon>Actinomycetes</taxon>
        <taxon>Mycobacteriales</taxon>
        <taxon>Mycobacteriaceae</taxon>
        <taxon>Mycolicibacterium</taxon>
    </lineage>
</organism>
<feature type="transmembrane region" description="Helical" evidence="5">
    <location>
        <begin position="465"/>
        <end position="482"/>
    </location>
</feature>
<evidence type="ECO:0000256" key="1">
    <source>
        <dbReference type="ARBA" id="ARBA00004141"/>
    </source>
</evidence>
<feature type="transmembrane region" description="Helical" evidence="5">
    <location>
        <begin position="107"/>
        <end position="129"/>
    </location>
</feature>
<name>W9BFW4_MYCCO</name>
<evidence type="ECO:0000256" key="2">
    <source>
        <dbReference type="ARBA" id="ARBA00022692"/>
    </source>
</evidence>
<dbReference type="EMBL" id="CCBB010000001">
    <property type="protein sequence ID" value="CDO05305.1"/>
    <property type="molecule type" value="Genomic_DNA"/>
</dbReference>
<feature type="domain" description="Integral membrane bound transporter" evidence="6">
    <location>
        <begin position="355"/>
        <end position="478"/>
    </location>
</feature>
<keyword evidence="3 5" id="KW-1133">Transmembrane helix</keyword>
<dbReference type="AlphaFoldDB" id="W9BFW4"/>
<dbReference type="Proteomes" id="UP000028870">
    <property type="component" value="Unassembled WGS sequence"/>
</dbReference>
<accession>W9BFW4</accession>
<feature type="transmembrane region" description="Helical" evidence="5">
    <location>
        <begin position="397"/>
        <end position="427"/>
    </location>
</feature>
<comment type="caution">
    <text evidence="7">The sequence shown here is derived from an EMBL/GenBank/DDBJ whole genome shotgun (WGS) entry which is preliminary data.</text>
</comment>
<dbReference type="Pfam" id="PF13515">
    <property type="entry name" value="FUSC_2"/>
    <property type="match status" value="1"/>
</dbReference>
<protein>
    <submittedName>
        <fullName evidence="7">Inner membrane protein YccS</fullName>
    </submittedName>
</protein>
<sequence>MSRARALGLTLYEFGAVARSLLGVLAVAAIALYLGTPGAAVAAGGAAALAGATALQDSPRSRIPVVVTVSVEMAVAVAVGGLTGGWTPLFLVAVAAWCFLAGMQWALSANAGMLASGAAVLLVTASPTAGSGTAALTSAGLALLGGLTQAVLIAVWPQHRWRDQSEALTQAYRALGADAHRLATEPGAQIDRMPLIRLREAFTLSEAQARRRPPAYRGWYGLPERIAVTLTALGREGPRDPAAADTLRATGDLLELIARRAHRREVGPALARLDAAADATGGTTGVVAQRLYDQLSEAVELRFGQFEPEQVAQLRRPGLPHSWAAAVDLMRAQLHWRSPILRHAVRLVIAVTVGVAMARASGAEHAYWIAVTVLMVLRPETAHTYTRCVGRITGNAIGVVVASTVTALLHPGGLVSAALAVACLGIAYLGAEFGYFAVSAALAAAIIFLLDVGGSVDAATVEQRWLATIIGGALAVIVHVGLPDNALVRLRQRAGELLKTEIDYAATVIKAFVHDVDHPAETLSTAWQRAASARTAFEAAVGATRTENPAIRRWLRPYRASLNAVTTSCATLESTLPAHPSPTLNREFTSAIDGYVKALMGNPATPAAPWRVDTEQLNAASVAVRDAAPLLGPDDGPARVLVGELATITRVLVEVANTSPATPAAG</sequence>
<dbReference type="OrthoDB" id="3816110at2"/>
<keyword evidence="2 5" id="KW-0812">Transmembrane</keyword>
<evidence type="ECO:0000256" key="3">
    <source>
        <dbReference type="ARBA" id="ARBA00022989"/>
    </source>
</evidence>
<dbReference type="STRING" id="258533.BN977_00072"/>
<dbReference type="GO" id="GO:0016020">
    <property type="term" value="C:membrane"/>
    <property type="evidence" value="ECO:0007669"/>
    <property type="project" value="UniProtKB-SubCell"/>
</dbReference>
<comment type="subcellular location">
    <subcellularLocation>
        <location evidence="1">Membrane</location>
        <topology evidence="1">Multi-pass membrane protein</topology>
    </subcellularLocation>
</comment>
<keyword evidence="4 5" id="KW-0472">Membrane</keyword>
<feature type="transmembrane region" description="Helical" evidence="5">
    <location>
        <begin position="135"/>
        <end position="156"/>
    </location>
</feature>
<dbReference type="RefSeq" id="WP_036395594.1">
    <property type="nucleotide sequence ID" value="NZ_CCBB010000001.1"/>
</dbReference>
<keyword evidence="8" id="KW-1185">Reference proteome</keyword>
<feature type="transmembrane region" description="Helical" evidence="5">
    <location>
        <begin position="74"/>
        <end position="100"/>
    </location>
</feature>
<evidence type="ECO:0000256" key="4">
    <source>
        <dbReference type="ARBA" id="ARBA00023136"/>
    </source>
</evidence>
<feature type="transmembrane region" description="Helical" evidence="5">
    <location>
        <begin position="340"/>
        <end position="360"/>
    </location>
</feature>
<evidence type="ECO:0000313" key="8">
    <source>
        <dbReference type="Proteomes" id="UP000028870"/>
    </source>
</evidence>
<reference evidence="7" key="1">
    <citation type="submission" date="2014-03" db="EMBL/GenBank/DDBJ databases">
        <title>Draft Genome Sequence of Mycobacterium cosmeticum DSM 44829.</title>
        <authorList>
            <person name="Croce O."/>
            <person name="Robert C."/>
            <person name="Raoult D."/>
            <person name="Drancourt M."/>
        </authorList>
    </citation>
    <scope>NUCLEOTIDE SEQUENCE [LARGE SCALE GENOMIC DNA]</scope>
    <source>
        <strain evidence="7">DSM 44829</strain>
    </source>
</reference>
<proteinExistence type="predicted"/>
<evidence type="ECO:0000313" key="7">
    <source>
        <dbReference type="EMBL" id="CDO05305.1"/>
    </source>
</evidence>
<dbReference type="eggNOG" id="COG1289">
    <property type="taxonomic scope" value="Bacteria"/>
</dbReference>
<evidence type="ECO:0000256" key="5">
    <source>
        <dbReference type="SAM" id="Phobius"/>
    </source>
</evidence>
<gene>
    <name evidence="7" type="primary">yccS</name>
    <name evidence="7" type="ORF">BN977_00072</name>
</gene>
<feature type="transmembrane region" description="Helical" evidence="5">
    <location>
        <begin position="433"/>
        <end position="453"/>
    </location>
</feature>
<reference evidence="7" key="2">
    <citation type="submission" date="2014-03" db="EMBL/GenBank/DDBJ databases">
        <authorList>
            <person name="Urmite Genomes"/>
        </authorList>
    </citation>
    <scope>NUCLEOTIDE SEQUENCE</scope>
    <source>
        <strain evidence="7">DSM 44829</strain>
    </source>
</reference>